<evidence type="ECO:0000313" key="5">
    <source>
        <dbReference type="Proteomes" id="UP000052052"/>
    </source>
</evidence>
<organism evidence="4 5">
    <name type="scientific">Pseudoxanthomonas dokdonensis</name>
    <dbReference type="NCBI Taxonomy" id="344882"/>
    <lineage>
        <taxon>Bacteria</taxon>
        <taxon>Pseudomonadati</taxon>
        <taxon>Pseudomonadota</taxon>
        <taxon>Gammaproteobacteria</taxon>
        <taxon>Lysobacterales</taxon>
        <taxon>Lysobacteraceae</taxon>
        <taxon>Pseudoxanthomonas</taxon>
    </lineage>
</organism>
<comment type="similarity">
    <text evidence="1">Belongs to the DprA/Smf family.</text>
</comment>
<feature type="domain" description="DprA winged helix" evidence="3">
    <location>
        <begin position="316"/>
        <end position="374"/>
    </location>
</feature>
<name>A0A0R0CVM1_9GAMM</name>
<dbReference type="InterPro" id="IPR036388">
    <property type="entry name" value="WH-like_DNA-bd_sf"/>
</dbReference>
<dbReference type="PANTHER" id="PTHR43022">
    <property type="entry name" value="PROTEIN SMF"/>
    <property type="match status" value="1"/>
</dbReference>
<dbReference type="Pfam" id="PF17782">
    <property type="entry name" value="WHD_DprA"/>
    <property type="match status" value="1"/>
</dbReference>
<dbReference type="InterPro" id="IPR041614">
    <property type="entry name" value="DprA_WH"/>
</dbReference>
<dbReference type="Pfam" id="PF02481">
    <property type="entry name" value="DNA_processg_A"/>
    <property type="match status" value="1"/>
</dbReference>
<dbReference type="NCBIfam" id="TIGR00732">
    <property type="entry name" value="dprA"/>
    <property type="match status" value="1"/>
</dbReference>
<dbReference type="Gene3D" id="1.10.10.10">
    <property type="entry name" value="Winged helix-like DNA-binding domain superfamily/Winged helix DNA-binding domain"/>
    <property type="match status" value="1"/>
</dbReference>
<dbReference type="STRING" id="344882.ABB29_09600"/>
<dbReference type="SUPFAM" id="SSF102405">
    <property type="entry name" value="MCP/YpsA-like"/>
    <property type="match status" value="1"/>
</dbReference>
<evidence type="ECO:0000259" key="3">
    <source>
        <dbReference type="Pfam" id="PF17782"/>
    </source>
</evidence>
<feature type="domain" description="Smf/DprA SLOG" evidence="2">
    <location>
        <begin position="82"/>
        <end position="291"/>
    </location>
</feature>
<evidence type="ECO:0000313" key="4">
    <source>
        <dbReference type="EMBL" id="KRG69347.1"/>
    </source>
</evidence>
<dbReference type="InterPro" id="IPR003488">
    <property type="entry name" value="DprA"/>
</dbReference>
<dbReference type="Proteomes" id="UP000052052">
    <property type="component" value="Unassembled WGS sequence"/>
</dbReference>
<sequence>MQRPCPDTPSHALALLAMAPGRLGPRRALLEHCRCPLAVLAGGRPMWRRAGLDEAQQQWLARPDEAILRPVWAWLDQDQHHLLGLHDADYPPLLRRSPSAPLALYVDGCPQSLWHPGVAVVGSRSPSAGGGDNARDFASALARAGIAVISGMAAGIDARAHLAALQLDGGITVAVVGTGPDIAYPRQHAELRDRIAARGAIVSEHPPGTRPLRSHFPSRNRILAGLALATLVVEAAERSGALITARLAGDLGREVFAVPGSIHNPMARGCHRLIREGAGLIESAAEVIAAVKPLAWELGHALRQRIDETEQGAIAAQPANVPATDPDYQKLWLALGHDPTCMDELVPRTGLTAAQLSSMLLAMELDGRIAVEHGRYSRNTKFLSSTASRTQAEGQ</sequence>
<dbReference type="OrthoDB" id="9785707at2"/>
<dbReference type="InterPro" id="IPR057666">
    <property type="entry name" value="DrpA_SLOG"/>
</dbReference>
<gene>
    <name evidence="4" type="ORF">ABB29_09600</name>
</gene>
<accession>A0A0R0CVM1</accession>
<evidence type="ECO:0000256" key="1">
    <source>
        <dbReference type="ARBA" id="ARBA00006525"/>
    </source>
</evidence>
<dbReference type="GO" id="GO:0009294">
    <property type="term" value="P:DNA-mediated transformation"/>
    <property type="evidence" value="ECO:0007669"/>
    <property type="project" value="InterPro"/>
</dbReference>
<dbReference type="AlphaFoldDB" id="A0A0R0CVM1"/>
<proteinExistence type="inferred from homology"/>
<dbReference type="RefSeq" id="WP_057658512.1">
    <property type="nucleotide sequence ID" value="NZ_LDJL01000010.1"/>
</dbReference>
<dbReference type="PATRIC" id="fig|344882.3.peg.287"/>
<comment type="caution">
    <text evidence="4">The sequence shown here is derived from an EMBL/GenBank/DDBJ whole genome shotgun (WGS) entry which is preliminary data.</text>
</comment>
<evidence type="ECO:0000259" key="2">
    <source>
        <dbReference type="Pfam" id="PF02481"/>
    </source>
</evidence>
<dbReference type="PANTHER" id="PTHR43022:SF1">
    <property type="entry name" value="PROTEIN SMF"/>
    <property type="match status" value="1"/>
</dbReference>
<dbReference type="Gene3D" id="3.40.50.450">
    <property type="match status" value="1"/>
</dbReference>
<keyword evidence="5" id="KW-1185">Reference proteome</keyword>
<protein>
    <submittedName>
        <fullName evidence="4">DNA processing protein DprA</fullName>
    </submittedName>
</protein>
<reference evidence="4 5" key="1">
    <citation type="submission" date="2015-05" db="EMBL/GenBank/DDBJ databases">
        <title>Genome sequencing and analysis of members of genus Stenotrophomonas.</title>
        <authorList>
            <person name="Patil P.P."/>
            <person name="Midha S."/>
            <person name="Patil P.B."/>
        </authorList>
    </citation>
    <scope>NUCLEOTIDE SEQUENCE [LARGE SCALE GENOMIC DNA]</scope>
    <source>
        <strain evidence="4 5">DSM 21858</strain>
    </source>
</reference>
<dbReference type="EMBL" id="LDJL01000010">
    <property type="protein sequence ID" value="KRG69347.1"/>
    <property type="molecule type" value="Genomic_DNA"/>
</dbReference>